<keyword evidence="2" id="KW-1185">Reference proteome</keyword>
<dbReference type="EMBL" id="JACFYF010000002">
    <property type="protein sequence ID" value="MBA5761667.1"/>
    <property type="molecule type" value="Genomic_DNA"/>
</dbReference>
<sequence length="133" mass="14815">MQKIVKVSELKNLLDTMTTDTDLDVVTGDEWLPEQLVATSIVEDMLFLEFDNAPEDIQGEEARGFVEHEIDMIRGKFEQIIAEDSDAKSKADAILALFLLGHELSSGEVIEILEDSENAFSEKPEEACEAEPV</sequence>
<dbReference type="AlphaFoldDB" id="A0A7W2FPC5"/>
<protein>
    <submittedName>
        <fullName evidence="1">Uncharacterized protein</fullName>
    </submittedName>
</protein>
<gene>
    <name evidence="1" type="ORF">H2O73_04840</name>
</gene>
<evidence type="ECO:0000313" key="1">
    <source>
        <dbReference type="EMBL" id="MBA5761667.1"/>
    </source>
</evidence>
<comment type="caution">
    <text evidence="1">The sequence shown here is derived from an EMBL/GenBank/DDBJ whole genome shotgun (WGS) entry which is preliminary data.</text>
</comment>
<name>A0A7W2FPC5_9VIBR</name>
<organism evidence="1 2">
    <name type="scientific">Vibrio marinisediminis</name>
    <dbReference type="NCBI Taxonomy" id="2758441"/>
    <lineage>
        <taxon>Bacteria</taxon>
        <taxon>Pseudomonadati</taxon>
        <taxon>Pseudomonadota</taxon>
        <taxon>Gammaproteobacteria</taxon>
        <taxon>Vibrionales</taxon>
        <taxon>Vibrionaceae</taxon>
        <taxon>Vibrio</taxon>
    </lineage>
</organism>
<evidence type="ECO:0000313" key="2">
    <source>
        <dbReference type="Proteomes" id="UP000571701"/>
    </source>
</evidence>
<reference evidence="1 2" key="1">
    <citation type="submission" date="2020-07" db="EMBL/GenBank/DDBJ databases">
        <title>Vibrio marinisediminis sp. nov., isolated from marine sediment.</title>
        <authorList>
            <person name="Ji X."/>
        </authorList>
    </citation>
    <scope>NUCLEOTIDE SEQUENCE [LARGE SCALE GENOMIC DNA]</scope>
    <source>
        <strain evidence="1 2">404</strain>
    </source>
</reference>
<dbReference type="Proteomes" id="UP000571701">
    <property type="component" value="Unassembled WGS sequence"/>
</dbReference>
<accession>A0A7W2FPC5</accession>
<proteinExistence type="predicted"/>